<comment type="similarity">
    <text evidence="3">Belongs to the RLP family.</text>
</comment>
<dbReference type="PRINTS" id="PR00019">
    <property type="entry name" value="LEURICHRPT"/>
</dbReference>
<comment type="subcellular location">
    <subcellularLocation>
        <location evidence="2">Cell membrane</location>
        <topology evidence="2">Single-pass type I membrane protein</topology>
    </subcellularLocation>
</comment>
<reference evidence="15 16" key="1">
    <citation type="submission" date="2018-09" db="EMBL/GenBank/DDBJ databases">
        <title>A high-quality reference genome of wild soybean provides a powerful tool to mine soybean genomes.</title>
        <authorList>
            <person name="Xie M."/>
            <person name="Chung C.Y.L."/>
            <person name="Li M.-W."/>
            <person name="Wong F.-L."/>
            <person name="Chan T.-F."/>
            <person name="Lam H.-M."/>
        </authorList>
    </citation>
    <scope>NUCLEOTIDE SEQUENCE [LARGE SCALE GENOMIC DNA]</scope>
    <source>
        <strain evidence="16">cv. W05</strain>
        <tissue evidence="15">Hypocotyl of etiolated seedlings</tissue>
    </source>
</reference>
<dbReference type="SUPFAM" id="SSF52058">
    <property type="entry name" value="L domain-like"/>
    <property type="match status" value="1"/>
</dbReference>
<dbReference type="InterPro" id="IPR000262">
    <property type="entry name" value="FMN-dep_DH"/>
</dbReference>
<evidence type="ECO:0000256" key="8">
    <source>
        <dbReference type="ARBA" id="ARBA00022737"/>
    </source>
</evidence>
<comment type="cofactor">
    <cofactor evidence="1">
        <name>FMN</name>
        <dbReference type="ChEBI" id="CHEBI:58210"/>
    </cofactor>
</comment>
<evidence type="ECO:0000256" key="12">
    <source>
        <dbReference type="ARBA" id="ARBA00023180"/>
    </source>
</evidence>
<evidence type="ECO:0000256" key="7">
    <source>
        <dbReference type="ARBA" id="ARBA00022729"/>
    </source>
</evidence>
<keyword evidence="6" id="KW-0812">Transmembrane</keyword>
<dbReference type="InterPro" id="IPR003591">
    <property type="entry name" value="Leu-rich_rpt_typical-subtyp"/>
</dbReference>
<keyword evidence="16" id="KW-1185">Reference proteome</keyword>
<dbReference type="Pfam" id="PF13855">
    <property type="entry name" value="LRR_8"/>
    <property type="match status" value="1"/>
</dbReference>
<dbReference type="InterPro" id="IPR055414">
    <property type="entry name" value="LRR_R13L4/SHOC2-like"/>
</dbReference>
<evidence type="ECO:0000256" key="2">
    <source>
        <dbReference type="ARBA" id="ARBA00004251"/>
    </source>
</evidence>
<evidence type="ECO:0000256" key="11">
    <source>
        <dbReference type="ARBA" id="ARBA00023170"/>
    </source>
</evidence>
<evidence type="ECO:0000256" key="6">
    <source>
        <dbReference type="ARBA" id="ARBA00022692"/>
    </source>
</evidence>
<dbReference type="PANTHER" id="PTHR48052">
    <property type="entry name" value="UNNAMED PRODUCT"/>
    <property type="match status" value="1"/>
</dbReference>
<keyword evidence="8" id="KW-0677">Repeat</keyword>
<keyword evidence="4" id="KW-1003">Cell membrane</keyword>
<dbReference type="PROSITE" id="PS51349">
    <property type="entry name" value="FMN_HYDROXY_ACID_DH_2"/>
    <property type="match status" value="1"/>
</dbReference>
<dbReference type="GO" id="GO:0005886">
    <property type="term" value="C:plasma membrane"/>
    <property type="evidence" value="ECO:0007669"/>
    <property type="project" value="UniProtKB-SubCell"/>
</dbReference>
<dbReference type="AlphaFoldDB" id="A0A445JC74"/>
<protein>
    <submittedName>
        <fullName evidence="15">Receptor like protein 29</fullName>
    </submittedName>
</protein>
<dbReference type="InterPro" id="IPR013785">
    <property type="entry name" value="Aldolase_TIM"/>
</dbReference>
<dbReference type="EMBL" id="QZWG01000008">
    <property type="protein sequence ID" value="RZB96102.1"/>
    <property type="molecule type" value="Genomic_DNA"/>
</dbReference>
<evidence type="ECO:0000256" key="4">
    <source>
        <dbReference type="ARBA" id="ARBA00022475"/>
    </source>
</evidence>
<dbReference type="Gene3D" id="3.80.10.10">
    <property type="entry name" value="Ribonuclease Inhibitor"/>
    <property type="match status" value="3"/>
</dbReference>
<keyword evidence="7 13" id="KW-0732">Signal</keyword>
<evidence type="ECO:0000256" key="1">
    <source>
        <dbReference type="ARBA" id="ARBA00001917"/>
    </source>
</evidence>
<evidence type="ECO:0000256" key="10">
    <source>
        <dbReference type="ARBA" id="ARBA00023136"/>
    </source>
</evidence>
<sequence length="619" mass="67993">MASMSLILLWFLFFASEMMSMGNSLHKGHMVMEEEELLGLFEVMDALLEDPYWAQAHPKPCTDTPWPGVECELGSNNQQIFHVTKIHIGPDIVFPFSPCKPSAYLSHSLLKLKYIKTLSIFNCFVASPVTLPKTLFGPFSSLEHLALENNPSLYGEIPTSLGGVAGLRVLSLSQNSLQGNIPSQIGGLVSLEQLDLSYNNLSGQIPKEIGGLKSMTILDLSCNAVEGFLPCSLGKLQLLQKMDLHSNRLSENIPPDIGNLKRLVLLDLSHNFIVGPISETFSSLDLLEYLLIDDNPIKGGIPQFIGKLKKLKSLSLSGCGLTGSIPYSFSSLKNLTALSLGNNSLIGQVPPNLGSLPSLDQLNISHNKLSGVLELPGDFIQKLGKRLDLRGNSELCINDQSKKKNLSSYLEIPSCLNTRQRNDDNYFAGGPLQDLSGLKPSWFRPRILVDVLKDKNVVAQLVRRAERAGFQAIALTVDSPVLGRREADIKNRFTLPPNMVFKNFERLDLGKLDKTCDSVVTTYVAVLFDRSLNWKDCFLNHEANSIYYANNVARIAIQAGAAGIIVSNQGARQLDYVPATIMALEEIGRPVMFSLAADGKAGVRKVLRMLVDELEVTIN</sequence>
<accession>A0A445JC74</accession>
<dbReference type="GO" id="GO:0016491">
    <property type="term" value="F:oxidoreductase activity"/>
    <property type="evidence" value="ECO:0007669"/>
    <property type="project" value="InterPro"/>
</dbReference>
<dbReference type="Gene3D" id="3.20.20.70">
    <property type="entry name" value="Aldolase class I"/>
    <property type="match status" value="1"/>
</dbReference>
<dbReference type="InterPro" id="IPR001611">
    <property type="entry name" value="Leu-rich_rpt"/>
</dbReference>
<organism evidence="15 16">
    <name type="scientific">Glycine soja</name>
    <name type="common">Wild soybean</name>
    <dbReference type="NCBI Taxonomy" id="3848"/>
    <lineage>
        <taxon>Eukaryota</taxon>
        <taxon>Viridiplantae</taxon>
        <taxon>Streptophyta</taxon>
        <taxon>Embryophyta</taxon>
        <taxon>Tracheophyta</taxon>
        <taxon>Spermatophyta</taxon>
        <taxon>Magnoliopsida</taxon>
        <taxon>eudicotyledons</taxon>
        <taxon>Gunneridae</taxon>
        <taxon>Pentapetalae</taxon>
        <taxon>rosids</taxon>
        <taxon>fabids</taxon>
        <taxon>Fabales</taxon>
        <taxon>Fabaceae</taxon>
        <taxon>Papilionoideae</taxon>
        <taxon>50 kb inversion clade</taxon>
        <taxon>NPAAA clade</taxon>
        <taxon>indigoferoid/millettioid clade</taxon>
        <taxon>Phaseoleae</taxon>
        <taxon>Glycine</taxon>
        <taxon>Glycine subgen. Soja</taxon>
    </lineage>
</organism>
<evidence type="ECO:0000313" key="16">
    <source>
        <dbReference type="Proteomes" id="UP000289340"/>
    </source>
</evidence>
<dbReference type="PANTHER" id="PTHR48052:SF91">
    <property type="entry name" value="LEUCINE-RICH REPEAT-CONTAINING N-TERMINAL PLANT-TYPE DOMAIN-CONTAINING PROTEIN"/>
    <property type="match status" value="1"/>
</dbReference>
<dbReference type="InterPro" id="IPR032675">
    <property type="entry name" value="LRR_dom_sf"/>
</dbReference>
<proteinExistence type="inferred from homology"/>
<keyword evidence="12" id="KW-0325">Glycoprotein</keyword>
<dbReference type="Pfam" id="PF23598">
    <property type="entry name" value="LRR_14"/>
    <property type="match status" value="1"/>
</dbReference>
<name>A0A445JC74_GLYSO</name>
<keyword evidence="11 15" id="KW-0675">Receptor</keyword>
<evidence type="ECO:0000256" key="9">
    <source>
        <dbReference type="ARBA" id="ARBA00022989"/>
    </source>
</evidence>
<evidence type="ECO:0000256" key="5">
    <source>
        <dbReference type="ARBA" id="ARBA00022614"/>
    </source>
</evidence>
<keyword evidence="9" id="KW-1133">Transmembrane helix</keyword>
<keyword evidence="10" id="KW-0472">Membrane</keyword>
<dbReference type="FunFam" id="3.80.10.10:FF:000299">
    <property type="entry name" value="Piriformospora indica-insensitive protein 2"/>
    <property type="match status" value="1"/>
</dbReference>
<dbReference type="Proteomes" id="UP000289340">
    <property type="component" value="Chromosome 8"/>
</dbReference>
<dbReference type="InterPro" id="IPR037396">
    <property type="entry name" value="FMN_HAD"/>
</dbReference>
<comment type="caution">
    <text evidence="15">The sequence shown here is derived from an EMBL/GenBank/DDBJ whole genome shotgun (WGS) entry which is preliminary data.</text>
</comment>
<dbReference type="SMART" id="SM00369">
    <property type="entry name" value="LRR_TYP"/>
    <property type="match status" value="4"/>
</dbReference>
<feature type="chain" id="PRO_5019363614" evidence="13">
    <location>
        <begin position="21"/>
        <end position="619"/>
    </location>
</feature>
<evidence type="ECO:0000256" key="3">
    <source>
        <dbReference type="ARBA" id="ARBA00009592"/>
    </source>
</evidence>
<feature type="signal peptide" evidence="13">
    <location>
        <begin position="1"/>
        <end position="20"/>
    </location>
</feature>
<evidence type="ECO:0000256" key="13">
    <source>
        <dbReference type="SAM" id="SignalP"/>
    </source>
</evidence>
<evidence type="ECO:0000259" key="14">
    <source>
        <dbReference type="PROSITE" id="PS51349"/>
    </source>
</evidence>
<feature type="domain" description="FMN hydroxy acid dehydrogenase" evidence="14">
    <location>
        <begin position="451"/>
        <end position="619"/>
    </location>
</feature>
<dbReference type="FunFam" id="3.80.10.10:FF:000269">
    <property type="entry name" value="Piriformospora indica-insensitive protein 2"/>
    <property type="match status" value="1"/>
</dbReference>
<dbReference type="Pfam" id="PF01070">
    <property type="entry name" value="FMN_dh"/>
    <property type="match status" value="1"/>
</dbReference>
<keyword evidence="5" id="KW-0433">Leucine-rich repeat</keyword>
<evidence type="ECO:0000313" key="15">
    <source>
        <dbReference type="EMBL" id="RZB96102.1"/>
    </source>
</evidence>
<dbReference type="GO" id="GO:0051707">
    <property type="term" value="P:response to other organism"/>
    <property type="evidence" value="ECO:0007669"/>
    <property type="project" value="UniProtKB-ARBA"/>
</dbReference>
<gene>
    <name evidence="15" type="ORF">D0Y65_020095</name>
</gene>
<dbReference type="SUPFAM" id="SSF51395">
    <property type="entry name" value="FMN-linked oxidoreductases"/>
    <property type="match status" value="1"/>
</dbReference>